<proteinExistence type="predicted"/>
<sequence length="57" mass="6665">MKCVKTKLRNRLEDELLVSFQITFIEKDIAKGFDADSIINTFNDMEERCAIKNASFY</sequence>
<reference evidence="1" key="1">
    <citation type="submission" date="2022-02" db="EMBL/GenBank/DDBJ databases">
        <title>Plant Genome Project.</title>
        <authorList>
            <person name="Zhang R.-G."/>
        </authorList>
    </citation>
    <scope>NUCLEOTIDE SEQUENCE</scope>
    <source>
        <strain evidence="1">AT1</strain>
    </source>
</reference>
<name>A0ACC0N3P2_RHOML</name>
<accession>A0ACC0N3P2</accession>
<protein>
    <submittedName>
        <fullName evidence="1">Uncharacterized protein</fullName>
    </submittedName>
</protein>
<organism evidence="1 2">
    <name type="scientific">Rhododendron molle</name>
    <name type="common">Chinese azalea</name>
    <name type="synonym">Azalea mollis</name>
    <dbReference type="NCBI Taxonomy" id="49168"/>
    <lineage>
        <taxon>Eukaryota</taxon>
        <taxon>Viridiplantae</taxon>
        <taxon>Streptophyta</taxon>
        <taxon>Embryophyta</taxon>
        <taxon>Tracheophyta</taxon>
        <taxon>Spermatophyta</taxon>
        <taxon>Magnoliopsida</taxon>
        <taxon>eudicotyledons</taxon>
        <taxon>Gunneridae</taxon>
        <taxon>Pentapetalae</taxon>
        <taxon>asterids</taxon>
        <taxon>Ericales</taxon>
        <taxon>Ericaceae</taxon>
        <taxon>Ericoideae</taxon>
        <taxon>Rhodoreae</taxon>
        <taxon>Rhododendron</taxon>
    </lineage>
</organism>
<keyword evidence="2" id="KW-1185">Reference proteome</keyword>
<gene>
    <name evidence="1" type="ORF">RHMOL_Rhmol07G0175400</name>
</gene>
<comment type="caution">
    <text evidence="1">The sequence shown here is derived from an EMBL/GenBank/DDBJ whole genome shotgun (WGS) entry which is preliminary data.</text>
</comment>
<evidence type="ECO:0000313" key="1">
    <source>
        <dbReference type="EMBL" id="KAI8547183.1"/>
    </source>
</evidence>
<dbReference type="Proteomes" id="UP001062846">
    <property type="component" value="Chromosome 7"/>
</dbReference>
<evidence type="ECO:0000313" key="2">
    <source>
        <dbReference type="Proteomes" id="UP001062846"/>
    </source>
</evidence>
<dbReference type="EMBL" id="CM046394">
    <property type="protein sequence ID" value="KAI8547183.1"/>
    <property type="molecule type" value="Genomic_DNA"/>
</dbReference>